<dbReference type="InterPro" id="IPR036930">
    <property type="entry name" value="WGR_dom_sf"/>
</dbReference>
<dbReference type="GO" id="GO:0005730">
    <property type="term" value="C:nucleolus"/>
    <property type="evidence" value="ECO:0007669"/>
    <property type="project" value="TreeGrafter"/>
</dbReference>
<dbReference type="InterPro" id="IPR012317">
    <property type="entry name" value="Poly(ADP-ribose)pol_cat_dom"/>
</dbReference>
<dbReference type="EC" id="2.4.2.-" evidence="5"/>
<evidence type="ECO:0000256" key="2">
    <source>
        <dbReference type="ARBA" id="ARBA00022679"/>
    </source>
</evidence>
<evidence type="ECO:0000313" key="10">
    <source>
        <dbReference type="Proteomes" id="UP000299084"/>
    </source>
</evidence>
<dbReference type="AlphaFoldDB" id="A0A5N4CYW4"/>
<dbReference type="SUPFAM" id="SSF142921">
    <property type="entry name" value="WGR domain-like"/>
    <property type="match status" value="1"/>
</dbReference>
<feature type="region of interest" description="Disordered" evidence="6">
    <location>
        <begin position="129"/>
        <end position="150"/>
    </location>
</feature>
<feature type="compositionally biased region" description="Low complexity" evidence="6">
    <location>
        <begin position="140"/>
        <end position="149"/>
    </location>
</feature>
<dbReference type="PANTHER" id="PTHR10459">
    <property type="entry name" value="DNA LIGASE"/>
    <property type="match status" value="1"/>
</dbReference>
<dbReference type="SMART" id="SM00773">
    <property type="entry name" value="WGR"/>
    <property type="match status" value="1"/>
</dbReference>
<evidence type="ECO:0000313" key="9">
    <source>
        <dbReference type="EMBL" id="KAB1264060.1"/>
    </source>
</evidence>
<dbReference type="SUPFAM" id="SSF56399">
    <property type="entry name" value="ADP-ribosylation"/>
    <property type="match status" value="1"/>
</dbReference>
<evidence type="ECO:0000256" key="1">
    <source>
        <dbReference type="ARBA" id="ARBA00022676"/>
    </source>
</evidence>
<dbReference type="CDD" id="cd08002">
    <property type="entry name" value="WGR_PARP3_like"/>
    <property type="match status" value="1"/>
</dbReference>
<keyword evidence="2 5" id="KW-0808">Transferase</keyword>
<name>A0A5N4CYW4_CAMDR</name>
<feature type="compositionally biased region" description="Basic and acidic residues" evidence="6">
    <location>
        <begin position="187"/>
        <end position="196"/>
    </location>
</feature>
<dbReference type="GO" id="GO:0003950">
    <property type="term" value="F:NAD+ poly-ADP-ribosyltransferase activity"/>
    <property type="evidence" value="ECO:0007669"/>
    <property type="project" value="UniProtKB-UniRule"/>
</dbReference>
<gene>
    <name evidence="9" type="ORF">Cadr_000020404</name>
</gene>
<feature type="compositionally biased region" description="Polar residues" evidence="6">
    <location>
        <begin position="48"/>
        <end position="57"/>
    </location>
</feature>
<dbReference type="PROSITE" id="PS51059">
    <property type="entry name" value="PARP_CATALYTIC"/>
    <property type="match status" value="1"/>
</dbReference>
<dbReference type="SUPFAM" id="SSF47587">
    <property type="entry name" value="Domain of poly(ADP-ribose) polymerase"/>
    <property type="match status" value="1"/>
</dbReference>
<dbReference type="PROSITE" id="PS51977">
    <property type="entry name" value="WGR"/>
    <property type="match status" value="1"/>
</dbReference>
<proteinExistence type="inferred from homology"/>
<dbReference type="Pfam" id="PF00644">
    <property type="entry name" value="PARP"/>
    <property type="match status" value="1"/>
</dbReference>
<dbReference type="EMBL" id="JWIN03000017">
    <property type="protein sequence ID" value="KAB1264060.1"/>
    <property type="molecule type" value="Genomic_DNA"/>
</dbReference>
<dbReference type="InterPro" id="IPR008893">
    <property type="entry name" value="WGR_domain"/>
</dbReference>
<accession>A0A5N4CYW4</accession>
<comment type="similarity">
    <text evidence="4">Belongs to the ARTD/PARP family.</text>
</comment>
<evidence type="ECO:0000256" key="6">
    <source>
        <dbReference type="SAM" id="MobiDB-lite"/>
    </source>
</evidence>
<keyword evidence="1 5" id="KW-0328">Glycosyltransferase</keyword>
<dbReference type="GO" id="GO:0006302">
    <property type="term" value="P:double-strand break repair"/>
    <property type="evidence" value="ECO:0007669"/>
    <property type="project" value="TreeGrafter"/>
</dbReference>
<evidence type="ECO:0000259" key="7">
    <source>
        <dbReference type="PROSITE" id="PS51059"/>
    </source>
</evidence>
<dbReference type="GO" id="GO:0035861">
    <property type="term" value="C:site of double-strand break"/>
    <property type="evidence" value="ECO:0007669"/>
    <property type="project" value="TreeGrafter"/>
</dbReference>
<protein>
    <recommendedName>
        <fullName evidence="5">Poly [ADP-ribose] polymerase</fullName>
        <shortName evidence="5">PARP</shortName>
        <ecNumber evidence="5">2.4.2.-</ecNumber>
    </recommendedName>
</protein>
<dbReference type="InterPro" id="IPR050800">
    <property type="entry name" value="ARTD/PARP"/>
</dbReference>
<dbReference type="Proteomes" id="UP000299084">
    <property type="component" value="Unassembled WGS sequence"/>
</dbReference>
<feature type="domain" description="WGR" evidence="8">
    <location>
        <begin position="240"/>
        <end position="333"/>
    </location>
</feature>
<reference evidence="9 10" key="1">
    <citation type="journal article" date="2019" name="Mol. Ecol. Resour.">
        <title>Improving Illumina assemblies with Hi-C and long reads: an example with the North African dromedary.</title>
        <authorList>
            <person name="Elbers J.P."/>
            <person name="Rogers M.F."/>
            <person name="Perelman P.L."/>
            <person name="Proskuryakova A.A."/>
            <person name="Serdyukova N.A."/>
            <person name="Johnson W.E."/>
            <person name="Horin P."/>
            <person name="Corander J."/>
            <person name="Murphy D."/>
            <person name="Burger P.A."/>
        </authorList>
    </citation>
    <scope>NUCLEOTIDE SEQUENCE [LARGE SCALE GENOMIC DNA]</scope>
    <source>
        <strain evidence="9">Drom800</strain>
        <tissue evidence="9">Blood</tissue>
    </source>
</reference>
<dbReference type="Gene3D" id="3.90.228.10">
    <property type="match status" value="1"/>
</dbReference>
<feature type="domain" description="PARP catalytic" evidence="7">
    <location>
        <begin position="414"/>
        <end position="655"/>
    </location>
</feature>
<comment type="caution">
    <text evidence="9">The sequence shown here is derived from an EMBL/GenBank/DDBJ whole genome shotgun (WGS) entry which is preliminary data.</text>
</comment>
<organism evidence="9 10">
    <name type="scientific">Camelus dromedarius</name>
    <name type="common">Dromedary</name>
    <name type="synonym">Arabian camel</name>
    <dbReference type="NCBI Taxonomy" id="9838"/>
    <lineage>
        <taxon>Eukaryota</taxon>
        <taxon>Metazoa</taxon>
        <taxon>Chordata</taxon>
        <taxon>Craniata</taxon>
        <taxon>Vertebrata</taxon>
        <taxon>Euteleostomi</taxon>
        <taxon>Mammalia</taxon>
        <taxon>Eutheria</taxon>
        <taxon>Laurasiatheria</taxon>
        <taxon>Artiodactyla</taxon>
        <taxon>Tylopoda</taxon>
        <taxon>Camelidae</taxon>
        <taxon>Camelus</taxon>
    </lineage>
</organism>
<dbReference type="Pfam" id="PF05406">
    <property type="entry name" value="WGR"/>
    <property type="match status" value="1"/>
</dbReference>
<sequence length="655" mass="72427">MGWDPGWHPKLFSLLGKVSAPLGPRLQRDRSGLRSAGPQSHCPLSSIPEVTQPSSYARSKGEGVGGAQKWEGGRFSFHFPFYLRIHRRAREGAEPPLLDQSGQTGQGSCDWRKGRIWVAESWVWSEAGREEMQAGGGSGRSPKGKPSVGQVGAMPATWGAKAREAQGPPLCPRIAMAPKCKPQVQHEGLEKKRQPGTEEEDNFHSTAEALRAAPTEKHVVRVDPLCPLSSNPGTQLKVPKLALCTDYDCILNQTNIASNNKFYIIQLLEEGDHFVCWNRWGRVSLVAGRGGPVKAQPLRVTGGQKKDFEKKFRNKTENIWAERDHFVAHPSKYTLIEVQREDEAQEAMVKKLITNIFSKDMFKNAMALMNLATTGPPPTNSPELLQAKKDMLLVLAKTLKAAPEETKQVEEVPHPLDQYYQLLKCQLQLLDPEAPEYQMPHRGTGLAVGTVPQPICPQGARRSPSPCAFSPHVMHTYLEQTGNNYRCSALQHIWKVNREGAGNQFQAHSKLGNQKLLWHGTNMAAVAAILTSGLRIMPHSGGRVGKGIYFAPENSKSASCATGMSCGAHHIDYMFLGEVALGTEYHFTDDKPSLKQPPACFNSDTELELDGQQVAVPQGQPVPCPEFSSSSFSQSEYLIYQESQCHLRYLQEVRF</sequence>
<evidence type="ECO:0000256" key="4">
    <source>
        <dbReference type="ARBA" id="ARBA00024347"/>
    </source>
</evidence>
<keyword evidence="3 5" id="KW-0520">NAD</keyword>
<evidence type="ECO:0000256" key="3">
    <source>
        <dbReference type="ARBA" id="ARBA00023027"/>
    </source>
</evidence>
<dbReference type="PANTHER" id="PTHR10459:SF66">
    <property type="entry name" value="PROTEIN MONO-ADP-RIBOSYLTRANSFERASE PARP3"/>
    <property type="match status" value="1"/>
</dbReference>
<dbReference type="GO" id="GO:1990404">
    <property type="term" value="F:NAD+-protein mono-ADP-ribosyltransferase activity"/>
    <property type="evidence" value="ECO:0007669"/>
    <property type="project" value="TreeGrafter"/>
</dbReference>
<dbReference type="InterPro" id="IPR036616">
    <property type="entry name" value="Poly(ADP-ribose)pol_reg_dom_sf"/>
</dbReference>
<evidence type="ECO:0000259" key="8">
    <source>
        <dbReference type="PROSITE" id="PS51977"/>
    </source>
</evidence>
<dbReference type="GO" id="GO:0070212">
    <property type="term" value="P:protein poly-ADP-ribosylation"/>
    <property type="evidence" value="ECO:0007669"/>
    <property type="project" value="TreeGrafter"/>
</dbReference>
<keyword evidence="10" id="KW-1185">Reference proteome</keyword>
<evidence type="ECO:0000256" key="5">
    <source>
        <dbReference type="RuleBase" id="RU362114"/>
    </source>
</evidence>
<feature type="region of interest" description="Disordered" evidence="6">
    <location>
        <begin position="25"/>
        <end position="69"/>
    </location>
</feature>
<feature type="region of interest" description="Disordered" evidence="6">
    <location>
        <begin position="184"/>
        <end position="203"/>
    </location>
</feature>